<feature type="domain" description="Ferritin/DPS" evidence="4">
    <location>
        <begin position="12"/>
        <end position="49"/>
    </location>
</feature>
<dbReference type="GO" id="GO:0006879">
    <property type="term" value="P:intracellular iron ion homeostasis"/>
    <property type="evidence" value="ECO:0007669"/>
    <property type="project" value="UniProtKB-KW"/>
</dbReference>
<dbReference type="PATRIC" id="fig|1107882.3.peg.7003"/>
<evidence type="ECO:0000256" key="2">
    <source>
        <dbReference type="ARBA" id="ARBA00022434"/>
    </source>
</evidence>
<gene>
    <name evidence="5" type="ORF">MAXJ12_36406</name>
</gene>
<sequence length="68" mass="7515">MRGRADGDAKSREICQDLGDYVTMHLFEDLLKDEEGHINFLEMQLQLLASIGDEGYGLLNAASANDAE</sequence>
<dbReference type="Proteomes" id="UP000003250">
    <property type="component" value="Unassembled WGS sequence"/>
</dbReference>
<keyword evidence="2" id="KW-0409">Iron storage</keyword>
<dbReference type="InterPro" id="IPR009078">
    <property type="entry name" value="Ferritin-like_SF"/>
</dbReference>
<dbReference type="SUPFAM" id="SSF47240">
    <property type="entry name" value="Ferritin-like"/>
    <property type="match status" value="1"/>
</dbReference>
<evidence type="ECO:0000256" key="1">
    <source>
        <dbReference type="ARBA" id="ARBA00008093"/>
    </source>
</evidence>
<keyword evidence="6" id="KW-1185">Reference proteome</keyword>
<comment type="similarity">
    <text evidence="1">Belongs to the bacterioferritin family.</text>
</comment>
<dbReference type="EMBL" id="AHAM01000351">
    <property type="protein sequence ID" value="EHK52237.1"/>
    <property type="molecule type" value="Genomic_DNA"/>
</dbReference>
<evidence type="ECO:0000313" key="6">
    <source>
        <dbReference type="Proteomes" id="UP000003250"/>
    </source>
</evidence>
<name>H0I458_9HYPH</name>
<dbReference type="PRINTS" id="PR00601">
    <property type="entry name" value="BACFERRITIN"/>
</dbReference>
<evidence type="ECO:0000259" key="4">
    <source>
        <dbReference type="Pfam" id="PF00210"/>
    </source>
</evidence>
<dbReference type="GO" id="GO:0006826">
    <property type="term" value="P:iron ion transport"/>
    <property type="evidence" value="ECO:0007669"/>
    <property type="project" value="InterPro"/>
</dbReference>
<dbReference type="GO" id="GO:0008199">
    <property type="term" value="F:ferric iron binding"/>
    <property type="evidence" value="ECO:0007669"/>
    <property type="project" value="InterPro"/>
</dbReference>
<reference evidence="5 6" key="1">
    <citation type="journal article" date="2012" name="J. Bacteriol.">
        <title>Draft Genome Sequence of Mesorhizobium alhagi CCNWXJ12-2T, a Novel Salt-Resistant Species Isolated from the Desert of Northwestern China.</title>
        <authorList>
            <person name="Zhou M."/>
            <person name="Chen W."/>
            <person name="Chen H."/>
            <person name="Wei G."/>
        </authorList>
    </citation>
    <scope>NUCLEOTIDE SEQUENCE [LARGE SCALE GENOMIC DNA]</scope>
    <source>
        <strain evidence="5 6">CCNWXJ12-2</strain>
    </source>
</reference>
<keyword evidence="3" id="KW-0408">Iron</keyword>
<organism evidence="5 6">
    <name type="scientific">Mesorhizobium alhagi CCNWXJ12-2</name>
    <dbReference type="NCBI Taxonomy" id="1107882"/>
    <lineage>
        <taxon>Bacteria</taxon>
        <taxon>Pseudomonadati</taxon>
        <taxon>Pseudomonadota</taxon>
        <taxon>Alphaproteobacteria</taxon>
        <taxon>Hyphomicrobiales</taxon>
        <taxon>Phyllobacteriaceae</taxon>
        <taxon>Allomesorhizobium</taxon>
    </lineage>
</organism>
<dbReference type="AlphaFoldDB" id="H0I458"/>
<dbReference type="InterPro" id="IPR012347">
    <property type="entry name" value="Ferritin-like"/>
</dbReference>
<dbReference type="InterPro" id="IPR008331">
    <property type="entry name" value="Ferritin_DPS_dom"/>
</dbReference>
<dbReference type="Pfam" id="PF00210">
    <property type="entry name" value="Ferritin"/>
    <property type="match status" value="1"/>
</dbReference>
<accession>H0I458</accession>
<evidence type="ECO:0000256" key="3">
    <source>
        <dbReference type="ARBA" id="ARBA00023004"/>
    </source>
</evidence>
<proteinExistence type="inferred from homology"/>
<evidence type="ECO:0000313" key="5">
    <source>
        <dbReference type="EMBL" id="EHK52237.1"/>
    </source>
</evidence>
<dbReference type="Gene3D" id="1.20.1260.10">
    <property type="match status" value="1"/>
</dbReference>
<protein>
    <submittedName>
        <fullName evidence="5">Bacterioferritin</fullName>
    </submittedName>
</protein>
<dbReference type="InterPro" id="IPR002024">
    <property type="entry name" value="Bacterioferritin"/>
</dbReference>